<feature type="domain" description="RING-type" evidence="10">
    <location>
        <begin position="285"/>
        <end position="582"/>
    </location>
</feature>
<keyword evidence="7" id="KW-0862">Zinc</keyword>
<dbReference type="PANTHER" id="PTHR22770:SF42">
    <property type="entry name" value="FINGER PROTEIN (ZIN), PUTATIVE (AFU_ORTHOLOGUE AFUA_4G03910)-RELATED"/>
    <property type="match status" value="1"/>
</dbReference>
<keyword evidence="9" id="KW-0812">Transmembrane</keyword>
<evidence type="ECO:0000259" key="10">
    <source>
        <dbReference type="PROSITE" id="PS51873"/>
    </source>
</evidence>
<keyword evidence="6" id="KW-0833">Ubl conjugation pathway</keyword>
<name>A0A5M9J9K7_MONFR</name>
<evidence type="ECO:0000313" key="11">
    <source>
        <dbReference type="EMBL" id="KAA8564569.1"/>
    </source>
</evidence>
<dbReference type="CDD" id="cd20353">
    <property type="entry name" value="Rcat_RBR_RNF216"/>
    <property type="match status" value="1"/>
</dbReference>
<evidence type="ECO:0000256" key="4">
    <source>
        <dbReference type="ARBA" id="ARBA00022737"/>
    </source>
</evidence>
<keyword evidence="5" id="KW-0863">Zinc-finger</keyword>
<dbReference type="SUPFAM" id="SSF57850">
    <property type="entry name" value="RING/U-box"/>
    <property type="match status" value="1"/>
</dbReference>
<evidence type="ECO:0000256" key="8">
    <source>
        <dbReference type="SAM" id="MobiDB-lite"/>
    </source>
</evidence>
<keyword evidence="9" id="KW-1133">Transmembrane helix</keyword>
<dbReference type="InterPro" id="IPR047544">
    <property type="entry name" value="RING-HC_RBR_RNF216"/>
</dbReference>
<dbReference type="Pfam" id="PF26200">
    <property type="entry name" value="Rcat_RNF216"/>
    <property type="match status" value="1"/>
</dbReference>
<dbReference type="AlphaFoldDB" id="A0A5M9J9K7"/>
<dbReference type="Gene3D" id="1.20.120.1750">
    <property type="match status" value="1"/>
</dbReference>
<protein>
    <recommendedName>
        <fullName evidence="10">RING-type domain-containing protein</fullName>
    </recommendedName>
</protein>
<keyword evidence="12" id="KW-1185">Reference proteome</keyword>
<feature type="region of interest" description="Disordered" evidence="8">
    <location>
        <begin position="9"/>
        <end position="57"/>
    </location>
</feature>
<accession>A0A5M9J9K7</accession>
<comment type="caution">
    <text evidence="11">The sequence shown here is derived from an EMBL/GenBank/DDBJ whole genome shotgun (WGS) entry which is preliminary data.</text>
</comment>
<keyword evidence="2" id="KW-0808">Transferase</keyword>
<feature type="compositionally biased region" description="Polar residues" evidence="8">
    <location>
        <begin position="9"/>
        <end position="36"/>
    </location>
</feature>
<organism evidence="11 12">
    <name type="scientific">Monilinia fructicola</name>
    <name type="common">Brown rot fungus</name>
    <name type="synonym">Ciboria fructicola</name>
    <dbReference type="NCBI Taxonomy" id="38448"/>
    <lineage>
        <taxon>Eukaryota</taxon>
        <taxon>Fungi</taxon>
        <taxon>Dikarya</taxon>
        <taxon>Ascomycota</taxon>
        <taxon>Pezizomycotina</taxon>
        <taxon>Leotiomycetes</taxon>
        <taxon>Helotiales</taxon>
        <taxon>Sclerotiniaceae</taxon>
        <taxon>Monilinia</taxon>
    </lineage>
</organism>
<keyword evidence="4" id="KW-0677">Repeat</keyword>
<feature type="transmembrane region" description="Helical" evidence="9">
    <location>
        <begin position="424"/>
        <end position="452"/>
    </location>
</feature>
<evidence type="ECO:0000313" key="12">
    <source>
        <dbReference type="Proteomes" id="UP000322873"/>
    </source>
</evidence>
<dbReference type="Pfam" id="PF26191">
    <property type="entry name" value="RING-HC_RBR_RNF216"/>
    <property type="match status" value="1"/>
</dbReference>
<dbReference type="InterPro" id="IPR047546">
    <property type="entry name" value="Rcat_RBR_RNF216"/>
</dbReference>
<evidence type="ECO:0000256" key="7">
    <source>
        <dbReference type="ARBA" id="ARBA00022833"/>
    </source>
</evidence>
<dbReference type="Proteomes" id="UP000322873">
    <property type="component" value="Unassembled WGS sequence"/>
</dbReference>
<dbReference type="GO" id="GO:0016740">
    <property type="term" value="F:transferase activity"/>
    <property type="evidence" value="ECO:0007669"/>
    <property type="project" value="UniProtKB-KW"/>
</dbReference>
<comment type="pathway">
    <text evidence="1">Protein modification; protein ubiquitination.</text>
</comment>
<dbReference type="EMBL" id="VICG01000015">
    <property type="protein sequence ID" value="KAA8564569.1"/>
    <property type="molecule type" value="Genomic_DNA"/>
</dbReference>
<dbReference type="GO" id="GO:0008270">
    <property type="term" value="F:zinc ion binding"/>
    <property type="evidence" value="ECO:0007669"/>
    <property type="project" value="UniProtKB-KW"/>
</dbReference>
<evidence type="ECO:0000256" key="9">
    <source>
        <dbReference type="SAM" id="Phobius"/>
    </source>
</evidence>
<evidence type="ECO:0000256" key="6">
    <source>
        <dbReference type="ARBA" id="ARBA00022786"/>
    </source>
</evidence>
<evidence type="ECO:0000256" key="1">
    <source>
        <dbReference type="ARBA" id="ARBA00004906"/>
    </source>
</evidence>
<evidence type="ECO:0000256" key="2">
    <source>
        <dbReference type="ARBA" id="ARBA00022679"/>
    </source>
</evidence>
<dbReference type="PANTHER" id="PTHR22770">
    <property type="entry name" value="UBIQUITIN CONJUGATING ENZYME 7 INTERACTING PROTEIN-RELATED"/>
    <property type="match status" value="1"/>
</dbReference>
<sequence length="673" mass="76276">MMVFSGILKSTNQNSPHPSATTTLDSTSQQIASTSNDRGRSTSPTATATTSNTDSTGSLYIRTKENLLPLDAEIPDLRELNYSLEVLAAIFPDVQVEVFREMLSSFEEESRLAVVTEALLKHKMQYVRGRHRVASKEKETELAAVKEDEVKQQDAKGHVPVEEKVCRARRSMPYWRNATIRIHWPDPHSSIYPQNLGAFSISSFFSRRKPLTAVEAGHHPLVVWQSTGQGSIIPTIKTTGSPELDKELFDSLILPLQERAVLEREDKDHALALEINNHEAEEQEALHDCECCYTSYAFEELSACDVGGHFICFQCIRHAGNEAIFGQGWQRNIDLNGGTLRCLAAMSDECKGCIPQEQVRRAFLEDKGEDILRKLDERLIEDNLLKTGLPLIRCPFCNYAEIDEIYLPESQQSWHLKRLGPSSIYTYLISVLGVGMIPFLLPFCILFSFLFLCFSSKRTFADYVVEQFKDSIIRLRRKQHGLKFVCQNQRCGRSSCISCSKAWNDIHICHESSLLALRTQVELAMSLAIKRTCPRCNTSFVKSSGCNKLTCVCGYQMCYVCRKDIVGSGEGYRHFCEHFRPNGGRRCTECSKCDLYRCEDDEVVVKKAKEKAEREWMDKEGGGIGGDDKVRKVLEQKWKKGRDVTWWEGDGSWQWNLPNAEQILDAIVEGVIE</sequence>
<dbReference type="InterPro" id="IPR044066">
    <property type="entry name" value="TRIAD_supradom"/>
</dbReference>
<proteinExistence type="predicted"/>
<evidence type="ECO:0000256" key="3">
    <source>
        <dbReference type="ARBA" id="ARBA00022723"/>
    </source>
</evidence>
<dbReference type="CDD" id="cd16630">
    <property type="entry name" value="RING-HC_RBR_RNF216"/>
    <property type="match status" value="1"/>
</dbReference>
<dbReference type="VEuPathDB" id="FungiDB:MFRU_013g01430"/>
<keyword evidence="9" id="KW-0472">Membrane</keyword>
<evidence type="ECO:0000256" key="5">
    <source>
        <dbReference type="ARBA" id="ARBA00022771"/>
    </source>
</evidence>
<gene>
    <name evidence="11" type="ORF">EYC84_011487</name>
</gene>
<dbReference type="InterPro" id="IPR051628">
    <property type="entry name" value="LUBAC_E3_Ligases"/>
</dbReference>
<feature type="compositionally biased region" description="Low complexity" evidence="8">
    <location>
        <begin position="41"/>
        <end position="57"/>
    </location>
</feature>
<keyword evidence="3" id="KW-0479">Metal-binding</keyword>
<dbReference type="PROSITE" id="PS51873">
    <property type="entry name" value="TRIAD"/>
    <property type="match status" value="1"/>
</dbReference>
<reference evidence="11 12" key="1">
    <citation type="submission" date="2019-06" db="EMBL/GenBank/DDBJ databases">
        <title>Genome Sequence of the Brown Rot Fungal Pathogen Monilinia fructicola.</title>
        <authorList>
            <person name="De Miccolis Angelini R.M."/>
            <person name="Landi L."/>
            <person name="Abate D."/>
            <person name="Pollastro S."/>
            <person name="Romanazzi G."/>
            <person name="Faretra F."/>
        </authorList>
    </citation>
    <scope>NUCLEOTIDE SEQUENCE [LARGE SCALE GENOMIC DNA]</scope>
    <source>
        <strain evidence="11 12">Mfrc123</strain>
    </source>
</reference>